<feature type="region of interest" description="Disordered" evidence="1">
    <location>
        <begin position="78"/>
        <end position="100"/>
    </location>
</feature>
<dbReference type="Gene3D" id="1.10.10.60">
    <property type="entry name" value="Homeodomain-like"/>
    <property type="match status" value="1"/>
</dbReference>
<dbReference type="InterPro" id="IPR015126">
    <property type="entry name" value="Mu_I-gamma"/>
</dbReference>
<dbReference type="SUPFAM" id="SSF46689">
    <property type="entry name" value="Homeodomain-like"/>
    <property type="match status" value="1"/>
</dbReference>
<dbReference type="InterPro" id="IPR009057">
    <property type="entry name" value="Homeodomain-like_sf"/>
</dbReference>
<keyword evidence="4" id="KW-1185">Reference proteome</keyword>
<name>A0ABS1RKE3_9RHOB</name>
<organism evidence="3 4">
    <name type="scientific">Rhodovulum visakhapatnamense</name>
    <dbReference type="NCBI Taxonomy" id="364297"/>
    <lineage>
        <taxon>Bacteria</taxon>
        <taxon>Pseudomonadati</taxon>
        <taxon>Pseudomonadota</taxon>
        <taxon>Alphaproteobacteria</taxon>
        <taxon>Rhodobacterales</taxon>
        <taxon>Paracoccaceae</taxon>
        <taxon>Rhodovulum</taxon>
    </lineage>
</organism>
<proteinExistence type="predicted"/>
<accession>A0ABS1RKE3</accession>
<reference evidence="4" key="1">
    <citation type="submission" date="2021-01" db="EMBL/GenBank/DDBJ databases">
        <title>Draft genomes of Rhodovulum sulfidophilum.</title>
        <authorList>
            <person name="Guzman M.S."/>
        </authorList>
    </citation>
    <scope>NUCLEOTIDE SEQUENCE [LARGE SCALE GENOMIC DNA]</scope>
    <source>
        <strain evidence="4">AB19</strain>
    </source>
</reference>
<comment type="caution">
    <text evidence="3">The sequence shown here is derived from an EMBL/GenBank/DDBJ whole genome shotgun (WGS) entry which is preliminary data.</text>
</comment>
<dbReference type="RefSeq" id="WP_075785744.1">
    <property type="nucleotide sequence ID" value="NZ_JAESIL010000113.1"/>
</dbReference>
<dbReference type="Proteomes" id="UP000635853">
    <property type="component" value="Unassembled WGS sequence"/>
</dbReference>
<dbReference type="Pfam" id="PF09039">
    <property type="entry name" value="HTH_Tnp_Mu_2"/>
    <property type="match status" value="1"/>
</dbReference>
<gene>
    <name evidence="3" type="ORF">JMJ92_18580</name>
</gene>
<evidence type="ECO:0000256" key="1">
    <source>
        <dbReference type="SAM" id="MobiDB-lite"/>
    </source>
</evidence>
<feature type="domain" description="Mu DNA binding I gamma subdomain" evidence="2">
    <location>
        <begin position="10"/>
        <end position="88"/>
    </location>
</feature>
<sequence length="100" mass="11616">MPRPLLPGYKGNTALAEVSDEAWQFFVTTIRDAAPEFPLRQAWRDVRDVARRKGWAWPSWPTVYRRWQALPEAQRIAARHGRGEAAKRLAHPNDGIRKDR</sequence>
<dbReference type="EMBL" id="JAESIL010000113">
    <property type="protein sequence ID" value="MBL3580136.1"/>
    <property type="molecule type" value="Genomic_DNA"/>
</dbReference>
<evidence type="ECO:0000313" key="3">
    <source>
        <dbReference type="EMBL" id="MBL3580136.1"/>
    </source>
</evidence>
<evidence type="ECO:0000259" key="2">
    <source>
        <dbReference type="Pfam" id="PF09039"/>
    </source>
</evidence>
<protein>
    <recommendedName>
        <fullName evidence="2">Mu DNA binding I gamma subdomain domain-containing protein</fullName>
    </recommendedName>
</protein>
<evidence type="ECO:0000313" key="4">
    <source>
        <dbReference type="Proteomes" id="UP000635853"/>
    </source>
</evidence>